<keyword evidence="2" id="KW-1185">Reference proteome</keyword>
<dbReference type="Proteomes" id="UP001055879">
    <property type="component" value="Linkage Group LG07"/>
</dbReference>
<reference evidence="1 2" key="2">
    <citation type="journal article" date="2022" name="Mol. Ecol. Resour.">
        <title>The genomes of chicory, endive, great burdock and yacon provide insights into Asteraceae paleo-polyploidization history and plant inulin production.</title>
        <authorList>
            <person name="Fan W."/>
            <person name="Wang S."/>
            <person name="Wang H."/>
            <person name="Wang A."/>
            <person name="Jiang F."/>
            <person name="Liu H."/>
            <person name="Zhao H."/>
            <person name="Xu D."/>
            <person name="Zhang Y."/>
        </authorList>
    </citation>
    <scope>NUCLEOTIDE SEQUENCE [LARGE SCALE GENOMIC DNA]</scope>
    <source>
        <strain evidence="2">cv. Niubang</strain>
    </source>
</reference>
<accession>A0ACB9B1K0</accession>
<protein>
    <submittedName>
        <fullName evidence="1">Uncharacterized protein</fullName>
    </submittedName>
</protein>
<reference evidence="2" key="1">
    <citation type="journal article" date="2022" name="Mol. Ecol. Resour.">
        <title>The genomes of chicory, endive, great burdock and yacon provide insights into Asteraceae palaeo-polyploidization history and plant inulin production.</title>
        <authorList>
            <person name="Fan W."/>
            <person name="Wang S."/>
            <person name="Wang H."/>
            <person name="Wang A."/>
            <person name="Jiang F."/>
            <person name="Liu H."/>
            <person name="Zhao H."/>
            <person name="Xu D."/>
            <person name="Zhang Y."/>
        </authorList>
    </citation>
    <scope>NUCLEOTIDE SEQUENCE [LARGE SCALE GENOMIC DNA]</scope>
    <source>
        <strain evidence="2">cv. Niubang</strain>
    </source>
</reference>
<comment type="caution">
    <text evidence="1">The sequence shown here is derived from an EMBL/GenBank/DDBJ whole genome shotgun (WGS) entry which is preliminary data.</text>
</comment>
<organism evidence="1 2">
    <name type="scientific">Arctium lappa</name>
    <name type="common">Greater burdock</name>
    <name type="synonym">Lappa major</name>
    <dbReference type="NCBI Taxonomy" id="4217"/>
    <lineage>
        <taxon>Eukaryota</taxon>
        <taxon>Viridiplantae</taxon>
        <taxon>Streptophyta</taxon>
        <taxon>Embryophyta</taxon>
        <taxon>Tracheophyta</taxon>
        <taxon>Spermatophyta</taxon>
        <taxon>Magnoliopsida</taxon>
        <taxon>eudicotyledons</taxon>
        <taxon>Gunneridae</taxon>
        <taxon>Pentapetalae</taxon>
        <taxon>asterids</taxon>
        <taxon>campanulids</taxon>
        <taxon>Asterales</taxon>
        <taxon>Asteraceae</taxon>
        <taxon>Carduoideae</taxon>
        <taxon>Cardueae</taxon>
        <taxon>Arctiinae</taxon>
        <taxon>Arctium</taxon>
    </lineage>
</organism>
<evidence type="ECO:0000313" key="1">
    <source>
        <dbReference type="EMBL" id="KAI3716045.1"/>
    </source>
</evidence>
<dbReference type="EMBL" id="CM042053">
    <property type="protein sequence ID" value="KAI3716045.1"/>
    <property type="molecule type" value="Genomic_DNA"/>
</dbReference>
<gene>
    <name evidence="1" type="ORF">L6452_23090</name>
</gene>
<name>A0ACB9B1K0_ARCLA</name>
<proteinExistence type="predicted"/>
<sequence length="280" mass="31963">MIARPMIMKAKLPVSAWGHAILHTTILICIRPTSYNASSPLKMVFGQEPNISHLRIFGCAVYVPIAPPQRTKMGPQRRLGIYLENQSKISWSELSLSHLDPRTKQCELEVQKIIHLQGLANQLPDAFTDPKKLTKSHVPAANAPVKIDIPKGQDNLSKESRARQKRGRPIGSKDKNPRKKRGANSQDGQNEVRETPEDSPEETLDMMVPEEPQVPENEEISINYIMSRKVWNRNKTDVDDIFAYNIALNVIENEEDQEPKYVNECMHRKDWPKWKDAMQA</sequence>
<evidence type="ECO:0000313" key="2">
    <source>
        <dbReference type="Proteomes" id="UP001055879"/>
    </source>
</evidence>